<dbReference type="GO" id="GO:0008270">
    <property type="term" value="F:zinc ion binding"/>
    <property type="evidence" value="ECO:0007669"/>
    <property type="project" value="TreeGrafter"/>
</dbReference>
<organism evidence="2">
    <name type="scientific">marine sediment metagenome</name>
    <dbReference type="NCBI Taxonomy" id="412755"/>
    <lineage>
        <taxon>unclassified sequences</taxon>
        <taxon>metagenomes</taxon>
        <taxon>ecological metagenomes</taxon>
    </lineage>
</organism>
<dbReference type="EMBL" id="BART01041706">
    <property type="protein sequence ID" value="GAH28284.1"/>
    <property type="molecule type" value="Genomic_DNA"/>
</dbReference>
<reference evidence="2" key="1">
    <citation type="journal article" date="2014" name="Front. Microbiol.">
        <title>High frequency of phylogenetically diverse reductive dehalogenase-homologous genes in deep subseafloor sedimentary metagenomes.</title>
        <authorList>
            <person name="Kawai M."/>
            <person name="Futagami T."/>
            <person name="Toyoda A."/>
            <person name="Takaki Y."/>
            <person name="Nishi S."/>
            <person name="Hori S."/>
            <person name="Arai W."/>
            <person name="Tsubouchi T."/>
            <person name="Morono Y."/>
            <person name="Uchiyama I."/>
            <person name="Ito T."/>
            <person name="Fujiyama A."/>
            <person name="Inagaki F."/>
            <person name="Takami H."/>
        </authorList>
    </citation>
    <scope>NUCLEOTIDE SEQUENCE</scope>
    <source>
        <strain evidence="2">Expedition CK06-06</strain>
    </source>
</reference>
<dbReference type="InterPro" id="IPR001474">
    <property type="entry name" value="GTP_CycHdrlase_I"/>
</dbReference>
<gene>
    <name evidence="2" type="ORF">S01H4_66904</name>
</gene>
<dbReference type="InterPro" id="IPR020602">
    <property type="entry name" value="GTP_CycHdrlase_I_dom"/>
</dbReference>
<comment type="caution">
    <text evidence="2">The sequence shown here is derived from an EMBL/GenBank/DDBJ whole genome shotgun (WGS) entry which is preliminary data.</text>
</comment>
<dbReference type="GO" id="GO:0005525">
    <property type="term" value="F:GTP binding"/>
    <property type="evidence" value="ECO:0007669"/>
    <property type="project" value="TreeGrafter"/>
</dbReference>
<proteinExistence type="predicted"/>
<evidence type="ECO:0000259" key="1">
    <source>
        <dbReference type="Pfam" id="PF01227"/>
    </source>
</evidence>
<dbReference type="Gene3D" id="1.10.286.10">
    <property type="match status" value="1"/>
</dbReference>
<protein>
    <recommendedName>
        <fullName evidence="1">GTP cyclohydrolase I domain-containing protein</fullName>
    </recommendedName>
</protein>
<dbReference type="AlphaFoldDB" id="X1FFV3"/>
<dbReference type="InterPro" id="IPR043134">
    <property type="entry name" value="GTP-CH-I_N"/>
</dbReference>
<dbReference type="SUPFAM" id="SSF55620">
    <property type="entry name" value="Tetrahydrobiopterin biosynthesis enzymes-like"/>
    <property type="match status" value="1"/>
</dbReference>
<dbReference type="PANTHER" id="PTHR11109:SF7">
    <property type="entry name" value="GTP CYCLOHYDROLASE 1"/>
    <property type="match status" value="1"/>
</dbReference>
<dbReference type="GO" id="GO:0046654">
    <property type="term" value="P:tetrahydrofolate biosynthetic process"/>
    <property type="evidence" value="ECO:0007669"/>
    <property type="project" value="InterPro"/>
</dbReference>
<evidence type="ECO:0000313" key="2">
    <source>
        <dbReference type="EMBL" id="GAH28284.1"/>
    </source>
</evidence>
<dbReference type="GO" id="GO:0003934">
    <property type="term" value="F:GTP cyclohydrolase I activity"/>
    <property type="evidence" value="ECO:0007669"/>
    <property type="project" value="InterPro"/>
</dbReference>
<sequence length="56" mass="6663">MRDLIKQMIEYIGEKPNREGLRETPDRVIKAYDFLFSGYKQEPSSVMKVFENEGYD</sequence>
<accession>X1FFV3</accession>
<dbReference type="GO" id="GO:0006729">
    <property type="term" value="P:tetrahydrobiopterin biosynthetic process"/>
    <property type="evidence" value="ECO:0007669"/>
    <property type="project" value="TreeGrafter"/>
</dbReference>
<feature type="domain" description="GTP cyclohydrolase I" evidence="1">
    <location>
        <begin position="3"/>
        <end position="51"/>
    </location>
</feature>
<dbReference type="GO" id="GO:0005737">
    <property type="term" value="C:cytoplasm"/>
    <property type="evidence" value="ECO:0007669"/>
    <property type="project" value="TreeGrafter"/>
</dbReference>
<name>X1FFV3_9ZZZZ</name>
<dbReference type="PANTHER" id="PTHR11109">
    <property type="entry name" value="GTP CYCLOHYDROLASE I"/>
    <property type="match status" value="1"/>
</dbReference>
<dbReference type="Pfam" id="PF01227">
    <property type="entry name" value="GTP_cyclohydroI"/>
    <property type="match status" value="1"/>
</dbReference>
<feature type="non-terminal residue" evidence="2">
    <location>
        <position position="56"/>
    </location>
</feature>